<comment type="caution">
    <text evidence="1">The sequence shown here is derived from an EMBL/GenBank/DDBJ whole genome shotgun (WGS) entry which is preliminary data.</text>
</comment>
<keyword evidence="2" id="KW-1185">Reference proteome</keyword>
<name>A0ABR1ILK0_9AGAR</name>
<dbReference type="PANTHER" id="PTHR33096:SF1">
    <property type="entry name" value="CXC1-LIKE CYSTEINE CLUSTER ASSOCIATED WITH KDZ TRANSPOSASES DOMAIN-CONTAINING PROTEIN"/>
    <property type="match status" value="1"/>
</dbReference>
<protein>
    <submittedName>
        <fullName evidence="1">Uncharacterized protein</fullName>
    </submittedName>
</protein>
<dbReference type="PANTHER" id="PTHR33096">
    <property type="entry name" value="CXC2 DOMAIN-CONTAINING PROTEIN"/>
    <property type="match status" value="1"/>
</dbReference>
<evidence type="ECO:0000313" key="2">
    <source>
        <dbReference type="Proteomes" id="UP001498398"/>
    </source>
</evidence>
<sequence>MGSWIRRKLQSCHGKRVENAKILAECGKEIGFLREQWKYQVYVQTKPLPSQHKNKGKQAVEECLKLRRAQKVLYKSMKKLEDIITNTDAAPYEVAAAQLDLPKAVDDYNKTTDKLRRKEKALGATEKTQLHRLVDNHYIHKRMNAHALLFRLRHRLQSRKFELDRLERCYRNKRSDKRLKDHTSESVKRREPGIQQLAYKYNKLVKEMRDLITIKKAPRNAVPPEYIDPKNLFNLDVDDVIWQDIGLIDDENSSVPPPWLADENVRKGIHAMLEIDRCDEEDERLVVEMKSLQEWLVEEWEVLMETMRKIEDDPTLFQLELRRRYLCRLCVLWQDALEDYKEHWDERWGPSEEELGESRMWETSAALDIHDDEGYDLEFETEVDPVLTEQEETIAFADAYRNVDEEDAE</sequence>
<dbReference type="EMBL" id="JBANRG010000100">
    <property type="protein sequence ID" value="KAK7435966.1"/>
    <property type="molecule type" value="Genomic_DNA"/>
</dbReference>
<reference evidence="1 2" key="1">
    <citation type="submission" date="2024-01" db="EMBL/GenBank/DDBJ databases">
        <title>A draft genome for the cacao thread blight pathogen Marasmiellus scandens.</title>
        <authorList>
            <person name="Baruah I.K."/>
            <person name="Leung J."/>
            <person name="Bukari Y."/>
            <person name="Amoako-Attah I."/>
            <person name="Meinhardt L.W."/>
            <person name="Bailey B.A."/>
            <person name="Cohen S.P."/>
        </authorList>
    </citation>
    <scope>NUCLEOTIDE SEQUENCE [LARGE SCALE GENOMIC DNA]</scope>
    <source>
        <strain evidence="1 2">GH-19</strain>
    </source>
</reference>
<gene>
    <name evidence="1" type="ORF">VKT23_019373</name>
</gene>
<evidence type="ECO:0000313" key="1">
    <source>
        <dbReference type="EMBL" id="KAK7435966.1"/>
    </source>
</evidence>
<dbReference type="Proteomes" id="UP001498398">
    <property type="component" value="Unassembled WGS sequence"/>
</dbReference>
<proteinExistence type="predicted"/>
<accession>A0ABR1ILK0</accession>
<organism evidence="1 2">
    <name type="scientific">Marasmiellus scandens</name>
    <dbReference type="NCBI Taxonomy" id="2682957"/>
    <lineage>
        <taxon>Eukaryota</taxon>
        <taxon>Fungi</taxon>
        <taxon>Dikarya</taxon>
        <taxon>Basidiomycota</taxon>
        <taxon>Agaricomycotina</taxon>
        <taxon>Agaricomycetes</taxon>
        <taxon>Agaricomycetidae</taxon>
        <taxon>Agaricales</taxon>
        <taxon>Marasmiineae</taxon>
        <taxon>Omphalotaceae</taxon>
        <taxon>Marasmiellus</taxon>
    </lineage>
</organism>